<dbReference type="eggNOG" id="COG2801">
    <property type="taxonomic scope" value="Bacteria"/>
</dbReference>
<organism evidence="2 3">
    <name type="scientific">Blastopirellula marina DSM 3645</name>
    <dbReference type="NCBI Taxonomy" id="314230"/>
    <lineage>
        <taxon>Bacteria</taxon>
        <taxon>Pseudomonadati</taxon>
        <taxon>Planctomycetota</taxon>
        <taxon>Planctomycetia</taxon>
        <taxon>Pirellulales</taxon>
        <taxon>Pirellulaceae</taxon>
        <taxon>Blastopirellula</taxon>
    </lineage>
</organism>
<dbReference type="NCBIfam" id="NF033516">
    <property type="entry name" value="transpos_IS3"/>
    <property type="match status" value="1"/>
</dbReference>
<sequence>MFANRATYRNGEPARRWASLAVRTVISLATTRKNDAWSGEFPRYGYRMITRLLRQEGWQVNFKRVYRLWRREGLKVPVKQAKKRRLGTVDGGITRRQAERPNHVWSIDFIFDRTENGRPLKILSLVDEFTRECIALEVNRKFTGDHLVELLADLFAIRGVPEFIRSDNGPEFISRRVQKFLEKIDVGMSYIEPGSPWQNGYVERFHSRLRDECLACELFTTLAEARTVIAAWRQTYNHRRPHSSLGGQTPADFASQWPASVPAAPALQQSTAIPFTQPELS</sequence>
<gene>
    <name evidence="2" type="ORF">DSM3645_14620</name>
</gene>
<dbReference type="EMBL" id="AANZ01000008">
    <property type="protein sequence ID" value="EAQ80588.1"/>
    <property type="molecule type" value="Genomic_DNA"/>
</dbReference>
<proteinExistence type="predicted"/>
<dbReference type="Proteomes" id="UP000004358">
    <property type="component" value="Unassembled WGS sequence"/>
</dbReference>
<dbReference type="SUPFAM" id="SSF53098">
    <property type="entry name" value="Ribonuclease H-like"/>
    <property type="match status" value="1"/>
</dbReference>
<name>A3ZSC8_9BACT</name>
<dbReference type="InterPro" id="IPR012337">
    <property type="entry name" value="RNaseH-like_sf"/>
</dbReference>
<accession>A3ZSC8</accession>
<feature type="domain" description="Integrase catalytic" evidence="1">
    <location>
        <begin position="97"/>
        <end position="258"/>
    </location>
</feature>
<reference evidence="2 3" key="1">
    <citation type="submission" date="2006-02" db="EMBL/GenBank/DDBJ databases">
        <authorList>
            <person name="Amann R."/>
            <person name="Ferriera S."/>
            <person name="Johnson J."/>
            <person name="Kravitz S."/>
            <person name="Halpern A."/>
            <person name="Remington K."/>
            <person name="Beeson K."/>
            <person name="Tran B."/>
            <person name="Rogers Y.-H."/>
            <person name="Friedman R."/>
            <person name="Venter J.C."/>
        </authorList>
    </citation>
    <scope>NUCLEOTIDE SEQUENCE [LARGE SCALE GENOMIC DNA]</scope>
    <source>
        <strain evidence="2 3">DSM 3645</strain>
    </source>
</reference>
<evidence type="ECO:0000313" key="3">
    <source>
        <dbReference type="Proteomes" id="UP000004358"/>
    </source>
</evidence>
<dbReference type="InterPro" id="IPR001584">
    <property type="entry name" value="Integrase_cat-core"/>
</dbReference>
<dbReference type="Gene3D" id="3.30.420.10">
    <property type="entry name" value="Ribonuclease H-like superfamily/Ribonuclease H"/>
    <property type="match status" value="1"/>
</dbReference>
<evidence type="ECO:0000313" key="2">
    <source>
        <dbReference type="EMBL" id="EAQ80588.1"/>
    </source>
</evidence>
<evidence type="ECO:0000259" key="1">
    <source>
        <dbReference type="PROSITE" id="PS50994"/>
    </source>
</evidence>
<dbReference type="GO" id="GO:0015074">
    <property type="term" value="P:DNA integration"/>
    <property type="evidence" value="ECO:0007669"/>
    <property type="project" value="InterPro"/>
</dbReference>
<dbReference type="InterPro" id="IPR036397">
    <property type="entry name" value="RNaseH_sf"/>
</dbReference>
<protein>
    <submittedName>
        <fullName evidence="2">Transposase orfB</fullName>
    </submittedName>
</protein>
<dbReference type="Pfam" id="PF13276">
    <property type="entry name" value="HTH_21"/>
    <property type="match status" value="1"/>
</dbReference>
<dbReference type="InterPro" id="IPR048020">
    <property type="entry name" value="Transpos_IS3"/>
</dbReference>
<dbReference type="STRING" id="314230.DSM3645_14620"/>
<dbReference type="InterPro" id="IPR025948">
    <property type="entry name" value="HTH-like_dom"/>
</dbReference>
<dbReference type="Pfam" id="PF13683">
    <property type="entry name" value="rve_3"/>
    <property type="match status" value="1"/>
</dbReference>
<dbReference type="HOGENOM" id="CLU_027402_31_0_0"/>
<dbReference type="PANTHER" id="PTHR47515:SF1">
    <property type="entry name" value="BLR2054 PROTEIN"/>
    <property type="match status" value="1"/>
</dbReference>
<dbReference type="PROSITE" id="PS50994">
    <property type="entry name" value="INTEGRASE"/>
    <property type="match status" value="1"/>
</dbReference>
<dbReference type="GO" id="GO:0003676">
    <property type="term" value="F:nucleic acid binding"/>
    <property type="evidence" value="ECO:0007669"/>
    <property type="project" value="InterPro"/>
</dbReference>
<dbReference type="AlphaFoldDB" id="A3ZSC8"/>
<dbReference type="PANTHER" id="PTHR47515">
    <property type="entry name" value="LOW CALCIUM RESPONSE LOCUS PROTEIN T"/>
    <property type="match status" value="1"/>
</dbReference>
<comment type="caution">
    <text evidence="2">The sequence shown here is derived from an EMBL/GenBank/DDBJ whole genome shotgun (WGS) entry which is preliminary data.</text>
</comment>